<evidence type="ECO:0000313" key="2">
    <source>
        <dbReference type="Proteomes" id="UP001054945"/>
    </source>
</evidence>
<reference evidence="1 2" key="1">
    <citation type="submission" date="2021-06" db="EMBL/GenBank/DDBJ databases">
        <title>Caerostris extrusa draft genome.</title>
        <authorList>
            <person name="Kono N."/>
            <person name="Arakawa K."/>
        </authorList>
    </citation>
    <scope>NUCLEOTIDE SEQUENCE [LARGE SCALE GENOMIC DNA]</scope>
</reference>
<accession>A0AAV4QGF1</accession>
<dbReference type="Proteomes" id="UP001054945">
    <property type="component" value="Unassembled WGS sequence"/>
</dbReference>
<dbReference type="AlphaFoldDB" id="A0AAV4QGF1"/>
<proteinExistence type="predicted"/>
<gene>
    <name evidence="1" type="ORF">CEXT_348991</name>
</gene>
<protein>
    <submittedName>
        <fullName evidence="1">Uncharacterized protein</fullName>
    </submittedName>
</protein>
<evidence type="ECO:0000313" key="1">
    <source>
        <dbReference type="EMBL" id="GIY08377.1"/>
    </source>
</evidence>
<dbReference type="EMBL" id="BPLR01006237">
    <property type="protein sequence ID" value="GIY08377.1"/>
    <property type="molecule type" value="Genomic_DNA"/>
</dbReference>
<comment type="caution">
    <text evidence="1">The sequence shown here is derived from an EMBL/GenBank/DDBJ whole genome shotgun (WGS) entry which is preliminary data.</text>
</comment>
<sequence length="215" mass="23828">MHLLAIQGHDANSGRAVNAISAHSVCVSTGNKCAEFQKLGITNGLREDRFDTSNFASLCTLSGAQFPPLICESVHAPVACHAGSATGIYRRLDNAFICGVILTEKINRLVSKYVEHIKCLNRGLRRIADDFLTYLKTSIKERDIERKLCQSETKRSGDCRDPIRETENPPIFALAIREITAYQSIKKSLFRNSAFWFAEDALNVCCLGNGDSSWV</sequence>
<keyword evidence="2" id="KW-1185">Reference proteome</keyword>
<name>A0AAV4QGF1_CAEEX</name>
<organism evidence="1 2">
    <name type="scientific">Caerostris extrusa</name>
    <name type="common">Bark spider</name>
    <name type="synonym">Caerostris bankana</name>
    <dbReference type="NCBI Taxonomy" id="172846"/>
    <lineage>
        <taxon>Eukaryota</taxon>
        <taxon>Metazoa</taxon>
        <taxon>Ecdysozoa</taxon>
        <taxon>Arthropoda</taxon>
        <taxon>Chelicerata</taxon>
        <taxon>Arachnida</taxon>
        <taxon>Araneae</taxon>
        <taxon>Araneomorphae</taxon>
        <taxon>Entelegynae</taxon>
        <taxon>Araneoidea</taxon>
        <taxon>Araneidae</taxon>
        <taxon>Caerostris</taxon>
    </lineage>
</organism>